<evidence type="ECO:0000256" key="1">
    <source>
        <dbReference type="ARBA" id="ARBA00001539"/>
    </source>
</evidence>
<keyword evidence="5" id="KW-0520">NAD</keyword>
<keyword evidence="6 7" id="KW-0456">Lyase</keyword>
<dbReference type="InterPro" id="IPR036291">
    <property type="entry name" value="NAD(P)-bd_dom_sf"/>
</dbReference>
<comment type="similarity">
    <text evidence="3 7">Belongs to the NAD(P)-dependent epimerase/dehydratase family. dTDP-glucose dehydratase subfamily.</text>
</comment>
<dbReference type="HOGENOM" id="CLU_007383_1_14_0"/>
<feature type="domain" description="NAD(P)-binding" evidence="8">
    <location>
        <begin position="9"/>
        <end position="320"/>
    </location>
</feature>
<evidence type="ECO:0000256" key="7">
    <source>
        <dbReference type="RuleBase" id="RU004473"/>
    </source>
</evidence>
<evidence type="ECO:0000256" key="6">
    <source>
        <dbReference type="ARBA" id="ARBA00023239"/>
    </source>
</evidence>
<dbReference type="Gene3D" id="3.90.25.10">
    <property type="entry name" value="UDP-galactose 4-epimerase, domain 1"/>
    <property type="match status" value="1"/>
</dbReference>
<evidence type="ECO:0000256" key="3">
    <source>
        <dbReference type="ARBA" id="ARBA00008178"/>
    </source>
</evidence>
<dbReference type="AlphaFoldDB" id="F8L5Z1"/>
<evidence type="ECO:0000259" key="8">
    <source>
        <dbReference type="Pfam" id="PF16363"/>
    </source>
</evidence>
<dbReference type="InterPro" id="IPR020904">
    <property type="entry name" value="Sc_DH/Rdtase_CS"/>
</dbReference>
<dbReference type="Proteomes" id="UP000000496">
    <property type="component" value="Chromosome gsn.131"/>
</dbReference>
<dbReference type="KEGG" id="sng:SNE_A02590"/>
<dbReference type="SUPFAM" id="SSF51735">
    <property type="entry name" value="NAD(P)-binding Rossmann-fold domains"/>
    <property type="match status" value="1"/>
</dbReference>
<evidence type="ECO:0000256" key="5">
    <source>
        <dbReference type="ARBA" id="ARBA00023027"/>
    </source>
</evidence>
<dbReference type="NCBIfam" id="TIGR01181">
    <property type="entry name" value="dTDP_gluc_dehyt"/>
    <property type="match status" value="1"/>
</dbReference>
<dbReference type="RefSeq" id="WP_013942603.1">
    <property type="nucleotide sequence ID" value="NC_015713.1"/>
</dbReference>
<dbReference type="PANTHER" id="PTHR43000">
    <property type="entry name" value="DTDP-D-GLUCOSE 4,6-DEHYDRATASE-RELATED"/>
    <property type="match status" value="1"/>
</dbReference>
<dbReference type="InterPro" id="IPR016040">
    <property type="entry name" value="NAD(P)-bd_dom"/>
</dbReference>
<comment type="catalytic activity">
    <reaction evidence="1 7">
        <text>dTDP-alpha-D-glucose = dTDP-4-dehydro-6-deoxy-alpha-D-glucose + H2O</text>
        <dbReference type="Rhea" id="RHEA:17221"/>
        <dbReference type="ChEBI" id="CHEBI:15377"/>
        <dbReference type="ChEBI" id="CHEBI:57477"/>
        <dbReference type="ChEBI" id="CHEBI:57649"/>
        <dbReference type="EC" id="4.2.1.46"/>
    </reaction>
</comment>
<evidence type="ECO:0000256" key="4">
    <source>
        <dbReference type="ARBA" id="ARBA00011990"/>
    </source>
</evidence>
<organism evidence="9 10">
    <name type="scientific">Simkania negevensis (strain ATCC VR-1471 / DSM 27360 / Z)</name>
    <dbReference type="NCBI Taxonomy" id="331113"/>
    <lineage>
        <taxon>Bacteria</taxon>
        <taxon>Pseudomonadati</taxon>
        <taxon>Chlamydiota</taxon>
        <taxon>Chlamydiia</taxon>
        <taxon>Parachlamydiales</taxon>
        <taxon>Simkaniaceae</taxon>
        <taxon>Simkania</taxon>
    </lineage>
</organism>
<dbReference type="EMBL" id="FR872582">
    <property type="protein sequence ID" value="CCB88136.1"/>
    <property type="molecule type" value="Genomic_DNA"/>
</dbReference>
<comment type="cofactor">
    <cofactor evidence="2 7">
        <name>NAD(+)</name>
        <dbReference type="ChEBI" id="CHEBI:57540"/>
    </cofactor>
</comment>
<dbReference type="Pfam" id="PF16363">
    <property type="entry name" value="GDP_Man_Dehyd"/>
    <property type="match status" value="1"/>
</dbReference>
<accession>F8L5Z1</accession>
<evidence type="ECO:0000313" key="10">
    <source>
        <dbReference type="Proteomes" id="UP000000496"/>
    </source>
</evidence>
<protein>
    <recommendedName>
        <fullName evidence="4 7">dTDP-glucose 4,6-dehydratase</fullName>
        <ecNumber evidence="4 7">4.2.1.46</ecNumber>
    </recommendedName>
</protein>
<keyword evidence="10" id="KW-1185">Reference proteome</keyword>
<sequence>MLGNHCHLLVTGGAGFMGSAFIRYLLSDTDFEGTISNLDLLTYAANMRNLASVENDERYQFFHGNILDLSLIEKIYEARPFDAIVHFAAETHVDRSIDHPQVFVETNILGTSNLLTFVRHHPNVHFHHISTDEVYGSLGEQGVFTEDSPYLPNSPYAASKAASDHFVRAYAKTYGISVTLSHASNNYGPCQFPEKLIPLMISHALQEKPLPVYGKGENIRDWLFVEDHADAIWKILQRGTPGEIYNVGGTCEKRNIDLLFLILEILASKLGKDPADYHRLITFVADRPGHDFRYALDGEKMKTAIGWEPRHDLAAGLEKTIEWHLISEQRCV</sequence>
<dbReference type="STRING" id="331113.SNE_A02590"/>
<dbReference type="GO" id="GO:0008460">
    <property type="term" value="F:dTDP-glucose 4,6-dehydratase activity"/>
    <property type="evidence" value="ECO:0007669"/>
    <property type="project" value="UniProtKB-EC"/>
</dbReference>
<reference evidence="9 10" key="1">
    <citation type="journal article" date="2011" name="Mol. Biol. Evol.">
        <title>Unity in variety--the pan-genome of the Chlamydiae.</title>
        <authorList>
            <person name="Collingro A."/>
            <person name="Tischler P."/>
            <person name="Weinmaier T."/>
            <person name="Penz T."/>
            <person name="Heinz E."/>
            <person name="Brunham R.C."/>
            <person name="Read T.D."/>
            <person name="Bavoil P.M."/>
            <person name="Sachse K."/>
            <person name="Kahane S."/>
            <person name="Friedman M.G."/>
            <person name="Rattei T."/>
            <person name="Myers G.S."/>
            <person name="Horn M."/>
        </authorList>
    </citation>
    <scope>NUCLEOTIDE SEQUENCE [LARGE SCALE GENOMIC DNA]</scope>
    <source>
        <strain evidence="10">ATCC VR-1471 / Z</strain>
    </source>
</reference>
<name>F8L5Z1_SIMNZ</name>
<dbReference type="GO" id="GO:0009225">
    <property type="term" value="P:nucleotide-sugar metabolic process"/>
    <property type="evidence" value="ECO:0007669"/>
    <property type="project" value="InterPro"/>
</dbReference>
<dbReference type="InterPro" id="IPR005888">
    <property type="entry name" value="dTDP_Gluc_deHydtase"/>
</dbReference>
<dbReference type="OrthoDB" id="9766450at2"/>
<dbReference type="Gene3D" id="3.40.50.720">
    <property type="entry name" value="NAD(P)-binding Rossmann-like Domain"/>
    <property type="match status" value="1"/>
</dbReference>
<dbReference type="PROSITE" id="PS00061">
    <property type="entry name" value="ADH_SHORT"/>
    <property type="match status" value="1"/>
</dbReference>
<dbReference type="EC" id="4.2.1.46" evidence="4 7"/>
<evidence type="ECO:0000256" key="2">
    <source>
        <dbReference type="ARBA" id="ARBA00001911"/>
    </source>
</evidence>
<proteinExistence type="inferred from homology"/>
<dbReference type="eggNOG" id="COG1088">
    <property type="taxonomic scope" value="Bacteria"/>
</dbReference>
<dbReference type="CDD" id="cd05246">
    <property type="entry name" value="dTDP_GD_SDR_e"/>
    <property type="match status" value="1"/>
</dbReference>
<gene>
    <name evidence="9" type="primary">rfbB</name>
    <name evidence="9" type="ordered locus">SNE_A02590</name>
</gene>
<evidence type="ECO:0000313" key="9">
    <source>
        <dbReference type="EMBL" id="CCB88136.1"/>
    </source>
</evidence>